<feature type="transmembrane region" description="Helical" evidence="1">
    <location>
        <begin position="64"/>
        <end position="89"/>
    </location>
</feature>
<gene>
    <name evidence="2" type="ORF">OCBIM_22011174mg</name>
</gene>
<evidence type="ECO:0000313" key="2">
    <source>
        <dbReference type="EMBL" id="KOF90474.1"/>
    </source>
</evidence>
<feature type="transmembrane region" description="Helical" evidence="1">
    <location>
        <begin position="125"/>
        <end position="149"/>
    </location>
</feature>
<evidence type="ECO:0000256" key="1">
    <source>
        <dbReference type="SAM" id="Phobius"/>
    </source>
</evidence>
<keyword evidence="1" id="KW-1133">Transmembrane helix</keyword>
<dbReference type="EMBL" id="KQ417756">
    <property type="protein sequence ID" value="KOF90474.1"/>
    <property type="molecule type" value="Genomic_DNA"/>
</dbReference>
<keyword evidence="1" id="KW-0812">Transmembrane</keyword>
<feature type="transmembrane region" description="Helical" evidence="1">
    <location>
        <begin position="155"/>
        <end position="176"/>
    </location>
</feature>
<organism evidence="2">
    <name type="scientific">Octopus bimaculoides</name>
    <name type="common">California two-spotted octopus</name>
    <dbReference type="NCBI Taxonomy" id="37653"/>
    <lineage>
        <taxon>Eukaryota</taxon>
        <taxon>Metazoa</taxon>
        <taxon>Spiralia</taxon>
        <taxon>Lophotrochozoa</taxon>
        <taxon>Mollusca</taxon>
        <taxon>Cephalopoda</taxon>
        <taxon>Coleoidea</taxon>
        <taxon>Octopodiformes</taxon>
        <taxon>Octopoda</taxon>
        <taxon>Incirrata</taxon>
        <taxon>Octopodidae</taxon>
        <taxon>Octopus</taxon>
    </lineage>
</organism>
<sequence>MYIYSGDEWSYCCWHCYCSPLPPSHPLQKFAIIYQHKWTVRSERSCLKLNAFTKRVKTNVKPSFIYMCTSLCFIILYTHMCLFGLHLYIVYTHLFIWFTSVHCVHNFFICIWFTSVHCIHTSVYLVYICIYVYTIFFLYLCVHICLFNSHLYTVYVYTPLFIMFPCIHVYFTFIVCTYMHTHSSNICVC</sequence>
<name>A0A0L8HMR9_OCTBM</name>
<feature type="transmembrane region" description="Helical" evidence="1">
    <location>
        <begin position="95"/>
        <end position="113"/>
    </location>
</feature>
<reference evidence="2" key="1">
    <citation type="submission" date="2015-07" db="EMBL/GenBank/DDBJ databases">
        <title>MeaNS - Measles Nucleotide Surveillance Program.</title>
        <authorList>
            <person name="Tran T."/>
            <person name="Druce J."/>
        </authorList>
    </citation>
    <scope>NUCLEOTIDE SEQUENCE</scope>
    <source>
        <strain evidence="2">UCB-OBI-ISO-001</strain>
        <tissue evidence="2">Gonad</tissue>
    </source>
</reference>
<proteinExistence type="predicted"/>
<protein>
    <submittedName>
        <fullName evidence="2">Uncharacterized protein</fullName>
    </submittedName>
</protein>
<keyword evidence="1" id="KW-0472">Membrane</keyword>
<dbReference type="AlphaFoldDB" id="A0A0L8HMR9"/>
<accession>A0A0L8HMR9</accession>